<keyword evidence="3" id="KW-1185">Reference proteome</keyword>
<gene>
    <name evidence="2" type="ORF">DGI_1924</name>
</gene>
<protein>
    <submittedName>
        <fullName evidence="2">Uncharacterized protein</fullName>
    </submittedName>
</protein>
<reference evidence="2 3" key="1">
    <citation type="journal article" date="2013" name="J. Bacteriol.">
        <title>Roles of HynAB and Ech, the only two hydrogenases found in the model sulfate reducer Desulfovibrio gigas.</title>
        <authorList>
            <person name="Morais-Silva F.O."/>
            <person name="Santos C.I."/>
            <person name="Rodrigues R."/>
            <person name="Pereira I.A."/>
            <person name="Rodrigues-Pousada C."/>
        </authorList>
    </citation>
    <scope>NUCLEOTIDE SEQUENCE [LARGE SCALE GENOMIC DNA]</scope>
    <source>
        <strain evidence="3">ATCC 19364 / DSM 1382 / NCIMB 9332 / VKM B-1759</strain>
    </source>
</reference>
<dbReference type="RefSeq" id="WP_021760587.1">
    <property type="nucleotide sequence ID" value="NC_022444.1"/>
</dbReference>
<dbReference type="AlphaFoldDB" id="T2GC05"/>
<evidence type="ECO:0000313" key="3">
    <source>
        <dbReference type="Proteomes" id="UP000016587"/>
    </source>
</evidence>
<evidence type="ECO:0000256" key="1">
    <source>
        <dbReference type="SAM" id="Phobius"/>
    </source>
</evidence>
<dbReference type="STRING" id="1121448.DGI_1924"/>
<evidence type="ECO:0000313" key="2">
    <source>
        <dbReference type="EMBL" id="AGW13704.1"/>
    </source>
</evidence>
<keyword evidence="1" id="KW-0472">Membrane</keyword>
<reference evidence="3" key="2">
    <citation type="submission" date="2013-07" db="EMBL/GenBank/DDBJ databases">
        <authorList>
            <person name="Morais-Silva F.O."/>
            <person name="Rezende A.M."/>
            <person name="Pimentel C."/>
            <person name="Resende D.M."/>
            <person name="Santos C.I."/>
            <person name="Clemente C."/>
            <person name="de Oliveira L.M."/>
            <person name="da Silva S.M."/>
            <person name="Costa D.A."/>
            <person name="Varela-Raposo A."/>
            <person name="Horacio E.C.A."/>
            <person name="Matos M."/>
            <person name="Flores O."/>
            <person name="Ruiz J.C."/>
            <person name="Rodrigues-Pousada C."/>
        </authorList>
    </citation>
    <scope>NUCLEOTIDE SEQUENCE [LARGE SCALE GENOMIC DNA]</scope>
    <source>
        <strain evidence="3">ATCC 19364 / DSM 1382 / NCIMB 9332 / VKM B-1759</strain>
    </source>
</reference>
<dbReference type="KEGG" id="dgg:DGI_1924"/>
<organism evidence="2 3">
    <name type="scientific">Megalodesulfovibrio gigas (strain ATCC 19364 / DSM 1382 / NCIMB 9332 / VKM B-1759)</name>
    <name type="common">Desulfovibrio gigas</name>
    <dbReference type="NCBI Taxonomy" id="1121448"/>
    <lineage>
        <taxon>Bacteria</taxon>
        <taxon>Pseudomonadati</taxon>
        <taxon>Thermodesulfobacteriota</taxon>
        <taxon>Desulfovibrionia</taxon>
        <taxon>Desulfovibrionales</taxon>
        <taxon>Desulfovibrionaceae</taxon>
        <taxon>Megalodesulfovibrio</taxon>
    </lineage>
</organism>
<keyword evidence="1" id="KW-0812">Transmembrane</keyword>
<dbReference type="HOGENOM" id="CLU_2329166_0_0_7"/>
<dbReference type="EMBL" id="CP006585">
    <property type="protein sequence ID" value="AGW13704.1"/>
    <property type="molecule type" value="Genomic_DNA"/>
</dbReference>
<accession>T2GC05</accession>
<proteinExistence type="predicted"/>
<dbReference type="PATRIC" id="fig|1121448.10.peg.1881"/>
<sequence length="98" mass="11396">MRPEDTILFYRYDNHETIEDFLYHLDRKDLRVGKVIGNKIRGRTTRRYEIRHIEDGYITKVALKPVTITMVDIILLVIIASLAFVVFNALSPLLIPAP</sequence>
<feature type="transmembrane region" description="Helical" evidence="1">
    <location>
        <begin position="73"/>
        <end position="95"/>
    </location>
</feature>
<keyword evidence="1" id="KW-1133">Transmembrane helix</keyword>
<dbReference type="Proteomes" id="UP000016587">
    <property type="component" value="Chromosome"/>
</dbReference>
<name>T2GC05_MEGG1</name>